<sequence>MPRTGLVVVEAQLISVDTAIEALIASDTVLARRQQVLAQRPKPGGRHDHALMADMPELGAMEEG</sequence>
<keyword evidence="2" id="KW-1185">Reference proteome</keyword>
<name>A0A1U9KLL6_9PROT</name>
<evidence type="ECO:0000313" key="1">
    <source>
        <dbReference type="EMBL" id="AQS86691.1"/>
    </source>
</evidence>
<evidence type="ECO:0000313" key="2">
    <source>
        <dbReference type="Proteomes" id="UP000188604"/>
    </source>
</evidence>
<reference evidence="1 2" key="1">
    <citation type="submission" date="2016-03" db="EMBL/GenBank/DDBJ databases">
        <title>Acetic acid bacteria sequencing.</title>
        <authorList>
            <person name="Brandt J."/>
            <person name="Jakob F."/>
            <person name="Vogel R.F."/>
        </authorList>
    </citation>
    <scope>NUCLEOTIDE SEQUENCE [LARGE SCALE GENOMIC DNA]</scope>
    <source>
        <strain evidence="1 2">NBRC 101099</strain>
    </source>
</reference>
<dbReference type="AlphaFoldDB" id="A0A1U9KLL6"/>
<protein>
    <submittedName>
        <fullName evidence="1">Uncharacterized protein</fullName>
    </submittedName>
</protein>
<dbReference type="STRING" id="320497.A0U93_00585"/>
<accession>A0A1U9KLL6</accession>
<organism evidence="1 2">
    <name type="scientific">Neoasaia chiangmaiensis</name>
    <dbReference type="NCBI Taxonomy" id="320497"/>
    <lineage>
        <taxon>Bacteria</taxon>
        <taxon>Pseudomonadati</taxon>
        <taxon>Pseudomonadota</taxon>
        <taxon>Alphaproteobacteria</taxon>
        <taxon>Acetobacterales</taxon>
        <taxon>Acetobacteraceae</taxon>
        <taxon>Neoasaia</taxon>
    </lineage>
</organism>
<proteinExistence type="predicted"/>
<dbReference type="EMBL" id="CP014691">
    <property type="protein sequence ID" value="AQS86691.1"/>
    <property type="molecule type" value="Genomic_DNA"/>
</dbReference>
<dbReference type="Proteomes" id="UP000188604">
    <property type="component" value="Chromosome"/>
</dbReference>
<dbReference type="KEGG" id="nch:A0U93_00585"/>
<gene>
    <name evidence="1" type="ORF">A0U93_00585</name>
</gene>